<dbReference type="SUPFAM" id="SSF54695">
    <property type="entry name" value="POZ domain"/>
    <property type="match status" value="1"/>
</dbReference>
<evidence type="ECO:0000313" key="7">
    <source>
        <dbReference type="EMBL" id="KAH7646578.1"/>
    </source>
</evidence>
<comment type="caution">
    <text evidence="7">The sequence shown here is derived from an EMBL/GenBank/DDBJ whole genome shotgun (WGS) entry which is preliminary data.</text>
</comment>
<sequence>MSSNQMNVTDDDEDVTPISTMKDNNIDFINNMKRKVQKDEENRRKKICSQEINDETMTLAYELTRNQRLWSMKVNDEFIDAVIMTADGGHHENVHLCLLLMLNGNISNALRYIKDRNDVIKEYEIDSSVSAEVLKQVVHFAYQNHADLNEKNCIEIAEFAAKYRIESLVDHCLRYFQDNCTIPNVMKGFKISIQIGSNYRSFFQSFIENNFQEILTTKFKTDLLTINDCSILEIFSSQRLDSRNEEQIWQIIHDWIDYDCNNRLKYIEHAITNVLRFGRLKDEFLKTKIFGNNLFQQLEPSLQTRLINWIDDLNKQTVIIRDGFGLKYCKHSIYYQPRETKELLLVGGGWVEGTTSNSFELYDYQTNLWLKCPMVLHNEIAYFGLEIIDDIVYVFGGSNGKDVYQNLHAFDLNDPRRKWTSKCSMIECRCYVSSANLNGLLYAIGGFNRQTRVRSCERYNPSSDSWQFVAELNYSRSDASAVVHDGKIFIAGGINDSGIESSVEIYYPQLNQWRLIRSMSTPRTSFSIVSFQNKIWALGGNDGVKRSGSVECYDPELNIWNEAENMLIKRSTFSAIVLKGELYVVGGYNSQSPICDVEKYVPNIGWVKVKPLRHDRSGLNLVCIPNKYNFLKI</sequence>
<protein>
    <recommendedName>
        <fullName evidence="1">Kelch-like protein diablo</fullName>
    </recommendedName>
</protein>
<dbReference type="OrthoDB" id="191037at2759"/>
<dbReference type="Proteomes" id="UP000828236">
    <property type="component" value="Unassembled WGS sequence"/>
</dbReference>
<reference evidence="7" key="1">
    <citation type="submission" date="2020-06" db="EMBL/GenBank/DDBJ databases">
        <authorList>
            <person name="Ji K."/>
            <person name="Li J."/>
        </authorList>
    </citation>
    <scope>NUCLEOTIDE SEQUENCE</scope>
    <source>
        <strain evidence="7">JKM2019</strain>
        <tissue evidence="7">Whole body</tissue>
    </source>
</reference>
<keyword evidence="2" id="KW-0880">Kelch repeat</keyword>
<feature type="region of interest" description="Disordered" evidence="5">
    <location>
        <begin position="1"/>
        <end position="20"/>
    </location>
</feature>
<evidence type="ECO:0000259" key="6">
    <source>
        <dbReference type="SMART" id="SM00225"/>
    </source>
</evidence>
<reference evidence="7" key="2">
    <citation type="journal article" date="2021" name="World Allergy Organ. J.">
        <title>Chromosome-level assembly of Dermatophagoides farinae genome and transcriptome reveals two novel allergens Der f 37 and Der f 39.</title>
        <authorList>
            <person name="Chen J."/>
            <person name="Cai Z."/>
            <person name="Fan D."/>
            <person name="Hu J."/>
            <person name="Hou Y."/>
            <person name="He Y."/>
            <person name="Zhang Z."/>
            <person name="Zhao Z."/>
            <person name="Gao P."/>
            <person name="Hu W."/>
            <person name="Sun J."/>
            <person name="Li J."/>
            <person name="Ji K."/>
        </authorList>
    </citation>
    <scope>NUCLEOTIDE SEQUENCE</scope>
    <source>
        <strain evidence="7">JKM2019</strain>
    </source>
</reference>
<organism evidence="7">
    <name type="scientific">Dermatophagoides farinae</name>
    <name type="common">American house dust mite</name>
    <dbReference type="NCBI Taxonomy" id="6954"/>
    <lineage>
        <taxon>Eukaryota</taxon>
        <taxon>Metazoa</taxon>
        <taxon>Ecdysozoa</taxon>
        <taxon>Arthropoda</taxon>
        <taxon>Chelicerata</taxon>
        <taxon>Arachnida</taxon>
        <taxon>Acari</taxon>
        <taxon>Acariformes</taxon>
        <taxon>Sarcoptiformes</taxon>
        <taxon>Astigmata</taxon>
        <taxon>Psoroptidia</taxon>
        <taxon>Analgoidea</taxon>
        <taxon>Pyroglyphidae</taxon>
        <taxon>Dermatophagoidinae</taxon>
        <taxon>Dermatophagoides</taxon>
    </lineage>
</organism>
<dbReference type="InterPro" id="IPR056737">
    <property type="entry name" value="Beta-prop_ATRN-MKLN-like"/>
</dbReference>
<accession>A0A9D4P9K0</accession>
<evidence type="ECO:0000256" key="5">
    <source>
        <dbReference type="SAM" id="MobiDB-lite"/>
    </source>
</evidence>
<evidence type="ECO:0000256" key="2">
    <source>
        <dbReference type="ARBA" id="ARBA00022441"/>
    </source>
</evidence>
<proteinExistence type="predicted"/>
<dbReference type="PANTHER" id="PTHR45632:SF3">
    <property type="entry name" value="KELCH-LIKE PROTEIN 32"/>
    <property type="match status" value="1"/>
</dbReference>
<dbReference type="InterPro" id="IPR011705">
    <property type="entry name" value="BACK"/>
</dbReference>
<dbReference type="PANTHER" id="PTHR45632">
    <property type="entry name" value="LD33804P"/>
    <property type="match status" value="1"/>
</dbReference>
<dbReference type="GO" id="GO:0003779">
    <property type="term" value="F:actin binding"/>
    <property type="evidence" value="ECO:0007669"/>
    <property type="project" value="UniProtKB-KW"/>
</dbReference>
<dbReference type="Pfam" id="PF24981">
    <property type="entry name" value="Beta-prop_ATRN-LZTR1"/>
    <property type="match status" value="1"/>
</dbReference>
<dbReference type="SUPFAM" id="SSF117281">
    <property type="entry name" value="Kelch motif"/>
    <property type="match status" value="1"/>
</dbReference>
<dbReference type="Pfam" id="PF00651">
    <property type="entry name" value="BTB"/>
    <property type="match status" value="1"/>
</dbReference>
<name>A0A9D4P9K0_DERFA</name>
<dbReference type="Gene3D" id="3.30.710.10">
    <property type="entry name" value="Potassium Channel Kv1.1, Chain A"/>
    <property type="match status" value="1"/>
</dbReference>
<dbReference type="InterPro" id="IPR000210">
    <property type="entry name" value="BTB/POZ_dom"/>
</dbReference>
<dbReference type="Pfam" id="PF07707">
    <property type="entry name" value="BACK"/>
    <property type="match status" value="1"/>
</dbReference>
<comment type="function">
    <text evidence="4">Probable substrate-specific adapter of an E3 ubiquitin-protein ligase complex which mediates the ubiquitination and subsequent proteasomal degradation of target proteins. May have a role in synapse differentiation and growth.</text>
</comment>
<dbReference type="InterPro" id="IPR017096">
    <property type="entry name" value="BTB-kelch_protein"/>
</dbReference>
<dbReference type="Gene3D" id="1.25.40.420">
    <property type="match status" value="1"/>
</dbReference>
<dbReference type="InterPro" id="IPR015915">
    <property type="entry name" value="Kelch-typ_b-propeller"/>
</dbReference>
<dbReference type="EMBL" id="SDOV01000001">
    <property type="protein sequence ID" value="KAH7646578.1"/>
    <property type="molecule type" value="Genomic_DNA"/>
</dbReference>
<dbReference type="InterPro" id="IPR011333">
    <property type="entry name" value="SKP1/BTB/POZ_sf"/>
</dbReference>
<dbReference type="PIRSF" id="PIRSF037037">
    <property type="entry name" value="Kelch-like_protein_gigaxonin"/>
    <property type="match status" value="1"/>
</dbReference>
<dbReference type="CDD" id="cd14733">
    <property type="entry name" value="BACK"/>
    <property type="match status" value="1"/>
</dbReference>
<gene>
    <name evidence="7" type="ORF">HUG17_2116</name>
</gene>
<evidence type="ECO:0000256" key="1">
    <source>
        <dbReference type="ARBA" id="ARBA00013699"/>
    </source>
</evidence>
<evidence type="ECO:0000256" key="4">
    <source>
        <dbReference type="ARBA" id="ARBA00043912"/>
    </source>
</evidence>
<dbReference type="Gene3D" id="2.120.10.80">
    <property type="entry name" value="Kelch-type beta propeller"/>
    <property type="match status" value="1"/>
</dbReference>
<keyword evidence="3" id="KW-0677">Repeat</keyword>
<dbReference type="AlphaFoldDB" id="A0A9D4P9K0"/>
<dbReference type="InterPro" id="IPR006652">
    <property type="entry name" value="Kelch_1"/>
</dbReference>
<evidence type="ECO:0000256" key="3">
    <source>
        <dbReference type="ARBA" id="ARBA00022737"/>
    </source>
</evidence>
<feature type="domain" description="BTB" evidence="6">
    <location>
        <begin position="79"/>
        <end position="180"/>
    </location>
</feature>
<dbReference type="SMART" id="SM00225">
    <property type="entry name" value="BTB"/>
    <property type="match status" value="1"/>
</dbReference>
<dbReference type="SMART" id="SM00612">
    <property type="entry name" value="Kelch"/>
    <property type="match status" value="6"/>
</dbReference>